<accession>A0ACC0UZF2</accession>
<comment type="caution">
    <text evidence="1">The sequence shown here is derived from an EMBL/GenBank/DDBJ whole genome shotgun (WGS) entry which is preliminary data.</text>
</comment>
<evidence type="ECO:0000313" key="2">
    <source>
        <dbReference type="Proteomes" id="UP001163324"/>
    </source>
</evidence>
<evidence type="ECO:0000313" key="1">
    <source>
        <dbReference type="EMBL" id="KAI9898608.1"/>
    </source>
</evidence>
<sequence length="558" mass="62099">MAKLSASSRMASYLARLSPVPTFPEYTGPYRVGTMDVEVPISEFKAPSATPTGAQDIPTVQFRVFYPAVEDSNQKSIPWLPNPQRSHISAYTRFLGVHNTIAEFLSFLPRHLHYATIPVHKNADAKKADTPDGRWPTMVFSHGLGSNRNTYSYVAGSLASHGVVVFCPEHRDGSAIATFIRAPDEKGGHKIMSVPYKRISHDVTPEVYEQREEQLRIRLWELGLVHQAILAIDRGTKFRNLNTTTPSLGQFANSLMVHEPGQIIWAGHSFGATTMTQFLKSTYYADDESLKAMKNPLFCPKEDSDIRKQITERSITMLLDMWCMPLIGPNMEALFNLPYPVYADVPTAIGGAGLLAVESETFYKWNEHLHVKARILSPDPKAKVVTPDVYERPSGIKMTEAHFFYVINSVHLSQSDFGILFPWATKKIFDSEQPERALRLNLRAQLQFMRNNGVPVAKTAAVDLIDGTSMDKIDAADSDSSDEEGLEDDKAIFDRDTPSVVDHWKWIDIIGLGDAGEKEKGKSASRQVEEGEEKMKGELEPSEGATPPVVRTMSATAA</sequence>
<organism evidence="1 2">
    <name type="scientific">Trichothecium roseum</name>
    <dbReference type="NCBI Taxonomy" id="47278"/>
    <lineage>
        <taxon>Eukaryota</taxon>
        <taxon>Fungi</taxon>
        <taxon>Dikarya</taxon>
        <taxon>Ascomycota</taxon>
        <taxon>Pezizomycotina</taxon>
        <taxon>Sordariomycetes</taxon>
        <taxon>Hypocreomycetidae</taxon>
        <taxon>Hypocreales</taxon>
        <taxon>Hypocreales incertae sedis</taxon>
        <taxon>Trichothecium</taxon>
    </lineage>
</organism>
<keyword evidence="2" id="KW-1185">Reference proteome</keyword>
<proteinExistence type="predicted"/>
<dbReference type="EMBL" id="CM047945">
    <property type="protein sequence ID" value="KAI9898608.1"/>
    <property type="molecule type" value="Genomic_DNA"/>
</dbReference>
<reference evidence="1" key="1">
    <citation type="submission" date="2022-10" db="EMBL/GenBank/DDBJ databases">
        <title>Complete Genome of Trichothecium roseum strain YXFP-22015, a Plant Pathogen Isolated from Citrus.</title>
        <authorList>
            <person name="Wang Y."/>
            <person name="Zhu L."/>
        </authorList>
    </citation>
    <scope>NUCLEOTIDE SEQUENCE</scope>
    <source>
        <strain evidence="1">YXFP-22015</strain>
    </source>
</reference>
<dbReference type="Proteomes" id="UP001163324">
    <property type="component" value="Chromosome 6"/>
</dbReference>
<gene>
    <name evidence="1" type="ORF">N3K66_006968</name>
</gene>
<name>A0ACC0UZF2_9HYPO</name>
<protein>
    <submittedName>
        <fullName evidence="1">Uncharacterized protein</fullName>
    </submittedName>
</protein>